<name>A0A1H2X6L7_9RHOB</name>
<evidence type="ECO:0000313" key="2">
    <source>
        <dbReference type="EMBL" id="SDW87909.1"/>
    </source>
</evidence>
<dbReference type="GO" id="GO:0030170">
    <property type="term" value="F:pyridoxal phosphate binding"/>
    <property type="evidence" value="ECO:0007669"/>
    <property type="project" value="InterPro"/>
</dbReference>
<dbReference type="InterPro" id="IPR005302">
    <property type="entry name" value="MoCF_Sase_C"/>
</dbReference>
<gene>
    <name evidence="2" type="ORF">SAMN04488238_10466</name>
</gene>
<accession>A0A1H2X6L7</accession>
<dbReference type="RefSeq" id="WP_092887305.1">
    <property type="nucleotide sequence ID" value="NZ_CP061498.1"/>
</dbReference>
<dbReference type="STRING" id="564137.SAMN04488238_10466"/>
<dbReference type="AlphaFoldDB" id="A0A1H2X6L7"/>
<dbReference type="GO" id="GO:0030151">
    <property type="term" value="F:molybdenum ion binding"/>
    <property type="evidence" value="ECO:0007669"/>
    <property type="project" value="InterPro"/>
</dbReference>
<dbReference type="EMBL" id="FNOM01000004">
    <property type="protein sequence ID" value="SDW87909.1"/>
    <property type="molecule type" value="Genomic_DNA"/>
</dbReference>
<dbReference type="PROSITE" id="PS51340">
    <property type="entry name" value="MOSC"/>
    <property type="match status" value="1"/>
</dbReference>
<evidence type="ECO:0000259" key="1">
    <source>
        <dbReference type="PROSITE" id="PS51340"/>
    </source>
</evidence>
<dbReference type="SUPFAM" id="SSF50800">
    <property type="entry name" value="PK beta-barrel domain-like"/>
    <property type="match status" value="1"/>
</dbReference>
<protein>
    <recommendedName>
        <fullName evidence="1">MOSC domain-containing protein</fullName>
    </recommendedName>
</protein>
<proteinExistence type="predicted"/>
<feature type="domain" description="MOSC" evidence="1">
    <location>
        <begin position="104"/>
        <end position="254"/>
    </location>
</feature>
<dbReference type="InterPro" id="IPR011037">
    <property type="entry name" value="Pyrv_Knase-like_insert_dom_sf"/>
</dbReference>
<keyword evidence="3" id="KW-1185">Reference proteome</keyword>
<dbReference type="Proteomes" id="UP000198539">
    <property type="component" value="Unassembled WGS sequence"/>
</dbReference>
<reference evidence="2 3" key="1">
    <citation type="submission" date="2016-10" db="EMBL/GenBank/DDBJ databases">
        <authorList>
            <person name="de Groot N.N."/>
        </authorList>
    </citation>
    <scope>NUCLEOTIDE SEQUENCE [LARGE SCALE GENOMIC DNA]</scope>
    <source>
        <strain evidence="2 3">CGMCC 1.8894</strain>
    </source>
</reference>
<dbReference type="GO" id="GO:0003824">
    <property type="term" value="F:catalytic activity"/>
    <property type="evidence" value="ECO:0007669"/>
    <property type="project" value="InterPro"/>
</dbReference>
<organism evidence="2 3">
    <name type="scientific">Roseicitreum antarcticum</name>
    <dbReference type="NCBI Taxonomy" id="564137"/>
    <lineage>
        <taxon>Bacteria</taxon>
        <taxon>Pseudomonadati</taxon>
        <taxon>Pseudomonadota</taxon>
        <taxon>Alphaproteobacteria</taxon>
        <taxon>Rhodobacterales</taxon>
        <taxon>Paracoccaceae</taxon>
        <taxon>Roseicitreum</taxon>
    </lineage>
</organism>
<dbReference type="Pfam" id="PF03473">
    <property type="entry name" value="MOSC"/>
    <property type="match status" value="1"/>
</dbReference>
<dbReference type="Gene3D" id="2.40.33.20">
    <property type="entry name" value="PK beta-barrel domain-like"/>
    <property type="match status" value="1"/>
</dbReference>
<sequence>MTIRLAHICRHPIKSIGYEETKGAVLSQGRPLPFDRIWAVAHADAGLGRELPDWAPKRSFLRGAGCAELMAIACESHDDGTLTLTHPRAGQITVNPDLDGPALTDWLRPLWPANRPAPAHLCARPGPAAGRGALADTPAPNIAVLNLASLRDLSQRTGQDLSIHRWRGNLWLDGLAPWAEFDLIGQTLQIGSARLRITARITRCKATTANPATGAWDADTLGALNAGYGHADFGVYAVVEDGGAIAVGDAITRGTDHGGGAA</sequence>
<evidence type="ECO:0000313" key="3">
    <source>
        <dbReference type="Proteomes" id="UP000198539"/>
    </source>
</evidence>
<dbReference type="OrthoDB" id="581532at2"/>